<dbReference type="AlphaFoldDB" id="D2QV89"/>
<dbReference type="NCBIfam" id="NF033550">
    <property type="entry name" value="transpos_ISL3"/>
    <property type="match status" value="1"/>
</dbReference>
<dbReference type="InterPro" id="IPR047951">
    <property type="entry name" value="Transpos_ISL3"/>
</dbReference>
<evidence type="ECO:0000259" key="3">
    <source>
        <dbReference type="Pfam" id="PF14690"/>
    </source>
</evidence>
<dbReference type="Pfam" id="PF01610">
    <property type="entry name" value="DDE_Tnp_ISL3"/>
    <property type="match status" value="1"/>
</dbReference>
<dbReference type="Proteomes" id="UP000002028">
    <property type="component" value="Plasmid pSLIN01"/>
</dbReference>
<gene>
    <name evidence="4" type="ordered locus">Slin_6768</name>
</gene>
<dbReference type="GO" id="GO:0003677">
    <property type="term" value="F:DNA binding"/>
    <property type="evidence" value="ECO:0007669"/>
    <property type="project" value="InterPro"/>
</dbReference>
<dbReference type="InterPro" id="IPR006120">
    <property type="entry name" value="Resolvase_HTH_dom"/>
</dbReference>
<feature type="domain" description="Transposase IS204/IS1001/IS1096/IS1165 DDE" evidence="1">
    <location>
        <begin position="153"/>
        <end position="252"/>
    </location>
</feature>
<protein>
    <submittedName>
        <fullName evidence="4">Transposase IS204/IS1001/IS1096/IS1165 family protein</fullName>
    </submittedName>
</protein>
<dbReference type="InterPro" id="IPR002560">
    <property type="entry name" value="Transposase_DDE"/>
</dbReference>
<dbReference type="PANTHER" id="PTHR33498:SF1">
    <property type="entry name" value="TRANSPOSASE FOR INSERTION SEQUENCE ELEMENT IS1557"/>
    <property type="match status" value="1"/>
</dbReference>
<dbReference type="InterPro" id="IPR029261">
    <property type="entry name" value="Transposase_Znf"/>
</dbReference>
<dbReference type="Pfam" id="PF02796">
    <property type="entry name" value="HTH_7"/>
    <property type="match status" value="1"/>
</dbReference>
<dbReference type="GO" id="GO:0000150">
    <property type="term" value="F:DNA strand exchange activity"/>
    <property type="evidence" value="ECO:0007669"/>
    <property type="project" value="InterPro"/>
</dbReference>
<proteinExistence type="predicted"/>
<organism evidence="4 5">
    <name type="scientific">Spirosoma linguale (strain ATCC 33905 / DSM 74 / LMG 10896 / Claus 1)</name>
    <dbReference type="NCBI Taxonomy" id="504472"/>
    <lineage>
        <taxon>Bacteria</taxon>
        <taxon>Pseudomonadati</taxon>
        <taxon>Bacteroidota</taxon>
        <taxon>Cytophagia</taxon>
        <taxon>Cytophagales</taxon>
        <taxon>Cytophagaceae</taxon>
        <taxon>Spirosoma</taxon>
    </lineage>
</organism>
<feature type="domain" description="Transposase IS204/IS1001/IS1096/IS1165 zinc-finger" evidence="3">
    <location>
        <begin position="33"/>
        <end position="77"/>
    </location>
</feature>
<dbReference type="KEGG" id="sli:Slin_6768"/>
<dbReference type="Pfam" id="PF14690">
    <property type="entry name" value="Zn_ribbon_ISL3"/>
    <property type="match status" value="1"/>
</dbReference>
<sequence>MDLSPILPDHFQLIEHCVGENAIQISLLATQTVGRCPDCQRPANKVHSFYQRTLTDLPICGKSVSLRIHLRKFFCRNDQCARKIFAQTAPAYFSPYARRLNRAQQPLQTIALQTGARPAARICALIGQPVSHSTLLRISHRTPVQNQTTPTRLGVDDFAFRKGRRYGTILIDLDRHQPIDVLPDREGKTLEAWLREHPGIELVTRDRSSVYANAITTACPNAIQVADRWHLLANLSEVVERFLDTQRDTINQSILATLPATDISTTTLPLSEEQLPPSLTWHNDLSKLMVTTQVDCTSKSYERYQKVKQLQAEGHGIRAIARHLGFARNTVKRYWHQGFVPRQTPKRSNLYLYEGYLRKRWLEGQTNVKELLAELKAFGYNGSYTILANFLSAYPPLEVEPDLPPARKANSYSSRQIDRLLNQPPAKWSADEEAFLTHLLSEHESIRQVHDLSEQFRQLMKEKSAKGLAKWCEDAEKVSAYAGFVRGLRQDYGAVEQAFIS</sequence>
<evidence type="ECO:0000259" key="2">
    <source>
        <dbReference type="Pfam" id="PF02796"/>
    </source>
</evidence>
<dbReference type="PANTHER" id="PTHR33498">
    <property type="entry name" value="TRANSPOSASE FOR INSERTION SEQUENCE ELEMENT IS1557"/>
    <property type="match status" value="1"/>
</dbReference>
<geneLocation type="plasmid" evidence="4 5">
    <name>pSLIN01</name>
</geneLocation>
<accession>D2QV89</accession>
<dbReference type="EMBL" id="CP001770">
    <property type="protein sequence ID" value="ADB42721.1"/>
    <property type="molecule type" value="Genomic_DNA"/>
</dbReference>
<keyword evidence="4" id="KW-0614">Plasmid</keyword>
<evidence type="ECO:0000313" key="4">
    <source>
        <dbReference type="EMBL" id="ADB42721.1"/>
    </source>
</evidence>
<evidence type="ECO:0000259" key="1">
    <source>
        <dbReference type="Pfam" id="PF01610"/>
    </source>
</evidence>
<feature type="domain" description="Resolvase HTH" evidence="2">
    <location>
        <begin position="302"/>
        <end position="336"/>
    </location>
</feature>
<reference evidence="4 5" key="1">
    <citation type="journal article" date="2010" name="Stand. Genomic Sci.">
        <title>Complete genome sequence of Spirosoma linguale type strain (1).</title>
        <authorList>
            <person name="Lail K."/>
            <person name="Sikorski J."/>
            <person name="Saunders E."/>
            <person name="Lapidus A."/>
            <person name="Glavina Del Rio T."/>
            <person name="Copeland A."/>
            <person name="Tice H."/>
            <person name="Cheng J.-F."/>
            <person name="Lucas S."/>
            <person name="Nolan M."/>
            <person name="Bruce D."/>
            <person name="Goodwin L."/>
            <person name="Pitluck S."/>
            <person name="Ivanova N."/>
            <person name="Mavromatis K."/>
            <person name="Ovchinnikova G."/>
            <person name="Pati A."/>
            <person name="Chen A."/>
            <person name="Palaniappan K."/>
            <person name="Land M."/>
            <person name="Hauser L."/>
            <person name="Chang Y.-J."/>
            <person name="Jeffries C.D."/>
            <person name="Chain P."/>
            <person name="Brettin T."/>
            <person name="Detter J.C."/>
            <person name="Schuetze A."/>
            <person name="Rohde M."/>
            <person name="Tindall B.J."/>
            <person name="Goeker M."/>
            <person name="Bristow J."/>
            <person name="Eisen J.A."/>
            <person name="Markowitz V."/>
            <person name="Hugenholtz P."/>
            <person name="Kyrpides N.C."/>
            <person name="Klenk H.-P."/>
            <person name="Chen F."/>
        </authorList>
    </citation>
    <scope>NUCLEOTIDE SEQUENCE [LARGE SCALE GENOMIC DNA]</scope>
    <source>
        <strain evidence="5">ATCC 33905 / DSM 74 / LMG 10896 / Claus 1</strain>
    </source>
</reference>
<evidence type="ECO:0000313" key="5">
    <source>
        <dbReference type="Proteomes" id="UP000002028"/>
    </source>
</evidence>
<name>D2QV89_SPILD</name>
<keyword evidence="5" id="KW-1185">Reference proteome</keyword>
<dbReference type="HOGENOM" id="CLU_029608_5_1_10"/>